<dbReference type="InterPro" id="IPR042100">
    <property type="entry name" value="Bug_dom1"/>
</dbReference>
<dbReference type="PIRSF" id="PIRSF017082">
    <property type="entry name" value="YflP"/>
    <property type="match status" value="1"/>
</dbReference>
<sequence length="293" mass="30710">MLVGFPAGGSADVVARLLVDQIKAYASSMIVDNRPGAGGRTALDALKAGASDGSVLVLTPGDQITLFPHVYKELGYDPIRDFAPVTTVCTVQFLLTIGPMVPVQVRTLADFVEWCRANPKLAAYGTPGTGSRPHFLGAALARAGGFEFVHVPYKGGAPAIQDVLGGQIPAAINVISNALPHVQSGSLRALATTAPQRSSLLPQVPTMREAGYPALEAVEWFGVFVPAATSPEFVTALNGIIRVALKSDAIISGLAKQSFDPAGSSPDDFTQLIRSDTDRWGEIVKSSGFKPID</sequence>
<dbReference type="AlphaFoldDB" id="A0A0E3VVU5"/>
<gene>
    <name evidence="2" type="ORF">NK6_6619</name>
</gene>
<dbReference type="Proteomes" id="UP000063308">
    <property type="component" value="Chromosome"/>
</dbReference>
<evidence type="ECO:0000256" key="1">
    <source>
        <dbReference type="ARBA" id="ARBA00006987"/>
    </source>
</evidence>
<dbReference type="EMBL" id="AP014685">
    <property type="protein sequence ID" value="BAR59770.1"/>
    <property type="molecule type" value="Genomic_DNA"/>
</dbReference>
<protein>
    <recommendedName>
        <fullName evidence="4">Tripartite tricarboxylate transporter substrate binding protein</fullName>
    </recommendedName>
</protein>
<dbReference type="PANTHER" id="PTHR42928">
    <property type="entry name" value="TRICARBOXYLATE-BINDING PROTEIN"/>
    <property type="match status" value="1"/>
</dbReference>
<organism evidence="2 3">
    <name type="scientific">Bradyrhizobium diazoefficiens</name>
    <dbReference type="NCBI Taxonomy" id="1355477"/>
    <lineage>
        <taxon>Bacteria</taxon>
        <taxon>Pseudomonadati</taxon>
        <taxon>Pseudomonadota</taxon>
        <taxon>Alphaproteobacteria</taxon>
        <taxon>Hyphomicrobiales</taxon>
        <taxon>Nitrobacteraceae</taxon>
        <taxon>Bradyrhizobium</taxon>
    </lineage>
</organism>
<accession>A0A0E3VVU5</accession>
<evidence type="ECO:0008006" key="4">
    <source>
        <dbReference type="Google" id="ProtNLM"/>
    </source>
</evidence>
<evidence type="ECO:0000313" key="2">
    <source>
        <dbReference type="EMBL" id="BAR59770.1"/>
    </source>
</evidence>
<evidence type="ECO:0000313" key="3">
    <source>
        <dbReference type="Proteomes" id="UP000063308"/>
    </source>
</evidence>
<dbReference type="Gene3D" id="3.40.190.150">
    <property type="entry name" value="Bordetella uptake gene, domain 1"/>
    <property type="match status" value="1"/>
</dbReference>
<dbReference type="InterPro" id="IPR005064">
    <property type="entry name" value="BUG"/>
</dbReference>
<comment type="similarity">
    <text evidence="1">Belongs to the UPF0065 (bug) family.</text>
</comment>
<dbReference type="PANTHER" id="PTHR42928:SF5">
    <property type="entry name" value="BLR1237 PROTEIN"/>
    <property type="match status" value="1"/>
</dbReference>
<proteinExistence type="inferred from homology"/>
<dbReference type="Gene3D" id="3.40.190.10">
    <property type="entry name" value="Periplasmic binding protein-like II"/>
    <property type="match status" value="1"/>
</dbReference>
<dbReference type="Pfam" id="PF03401">
    <property type="entry name" value="TctC"/>
    <property type="match status" value="1"/>
</dbReference>
<reference evidence="2 3" key="1">
    <citation type="submission" date="2014-11" db="EMBL/GenBank/DDBJ databases">
        <title>Symbiosis island explosion on the genome of extra-slow-growing strains of soybean bradyrhizobia with massive insertion sequences.</title>
        <authorList>
            <person name="Iida T."/>
            <person name="Minamisawa K."/>
        </authorList>
    </citation>
    <scope>NUCLEOTIDE SEQUENCE [LARGE SCALE GENOMIC DNA]</scope>
    <source>
        <strain evidence="2 3">NK6</strain>
    </source>
</reference>
<dbReference type="SUPFAM" id="SSF53850">
    <property type="entry name" value="Periplasmic binding protein-like II"/>
    <property type="match status" value="1"/>
</dbReference>
<name>A0A0E3VVU5_9BRAD</name>